<dbReference type="AlphaFoldDB" id="A0A150GMV6"/>
<evidence type="ECO:0000313" key="3">
    <source>
        <dbReference type="Proteomes" id="UP000075714"/>
    </source>
</evidence>
<keyword evidence="3" id="KW-1185">Reference proteome</keyword>
<feature type="compositionally biased region" description="Basic and acidic residues" evidence="1">
    <location>
        <begin position="102"/>
        <end position="112"/>
    </location>
</feature>
<comment type="caution">
    <text evidence="2">The sequence shown here is derived from an EMBL/GenBank/DDBJ whole genome shotgun (WGS) entry which is preliminary data.</text>
</comment>
<sequence length="806" mass="83560">MSANIHLNYDESVERARAQVHLDLPRCAILLQRLLAAVDLFPLGGLYAGHYAEQAIRRYWLLWMPLLYTHQQEGRTPQGTPLADGRPEGRQPRPEGQQPEGQEARQDEHQEQVQRLQGGGERKEGEAGARSDLLMPPLDVQWAWFVHRLNPIQYAADCEARFGPGGLHAADELQALGFCCSCCPGADDAAATSHASPAAAADGSTASEGAAASRSGGGASSSSSSCAAGRAAAGADARAARGGPGTCGRAAPPSWELPDDELRRRVDLTRRVLRAPYTDPGFLSAGLTRYHRFLGLAATQPPGAPMLVPMYDIDLMWHAHMALSAAYAADCAALLPPLAPPAAQAAATTTAATEAHSEAPALAPDTQLAVVVVEAESVPPSGGGSGPGSGPGPGPGPKPRLLGHDDGLSGAALVDPFAATRERYEAVTGLMYNVAPSRRLPTAVAHPLVAPLWPLAAVLTDPGAGQRNAERPQQQERQQQGQAPKPGLPPPGLLTPPRAVAAALREWGARRRRAERERLTRRQKEMALLGMPGDGGAGLWPGLRLRLRLAWSLRRKGGNDDGGAGRKHGGGKGGGGAGSLGPMPGSPDHLGRSGAFAMYALWCLAAGLEEAAGRAPGGRPVAAAPAAVPADGAACGSLSGGGAAVGGRAAAYEKRGSGSGGGGDRSLFGGCLGGGRRWRAATRGSCSGNGRLPGGISPAKAEAACRTPTISTSAAFISTARARHERGPTSSHSRPHRQQQKQKQKQQLQQPRRRHPHPAPPLDLPAGAGASSARDCDLVLLAPHHYATRAPVLYTPADFCLLGPGR</sequence>
<accession>A0A150GMV6</accession>
<dbReference type="Pfam" id="PF07173">
    <property type="entry name" value="GRDP-like"/>
    <property type="match status" value="1"/>
</dbReference>
<organism evidence="2 3">
    <name type="scientific">Gonium pectorale</name>
    <name type="common">Green alga</name>
    <dbReference type="NCBI Taxonomy" id="33097"/>
    <lineage>
        <taxon>Eukaryota</taxon>
        <taxon>Viridiplantae</taxon>
        <taxon>Chlorophyta</taxon>
        <taxon>core chlorophytes</taxon>
        <taxon>Chlorophyceae</taxon>
        <taxon>CS clade</taxon>
        <taxon>Chlamydomonadales</taxon>
        <taxon>Volvocaceae</taxon>
        <taxon>Gonium</taxon>
    </lineage>
</organism>
<feature type="region of interest" description="Disordered" evidence="1">
    <location>
        <begin position="73"/>
        <end position="130"/>
    </location>
</feature>
<proteinExistence type="predicted"/>
<dbReference type="PANTHER" id="PTHR34365">
    <property type="entry name" value="ENOLASE (DUF1399)"/>
    <property type="match status" value="1"/>
</dbReference>
<protein>
    <submittedName>
        <fullName evidence="2">Uncharacterized protein</fullName>
    </submittedName>
</protein>
<feature type="compositionally biased region" description="Basic and acidic residues" evidence="1">
    <location>
        <begin position="120"/>
        <end position="129"/>
    </location>
</feature>
<dbReference type="InterPro" id="IPR009836">
    <property type="entry name" value="GRDP-like"/>
</dbReference>
<dbReference type="OrthoDB" id="2684236at2759"/>
<feature type="region of interest" description="Disordered" evidence="1">
    <location>
        <begin position="720"/>
        <end position="769"/>
    </location>
</feature>
<feature type="region of interest" description="Disordered" evidence="1">
    <location>
        <begin position="463"/>
        <end position="496"/>
    </location>
</feature>
<dbReference type="Proteomes" id="UP000075714">
    <property type="component" value="Unassembled WGS sequence"/>
</dbReference>
<reference evidence="3" key="1">
    <citation type="journal article" date="2016" name="Nat. Commun.">
        <title>The Gonium pectorale genome demonstrates co-option of cell cycle regulation during the evolution of multicellularity.</title>
        <authorList>
            <person name="Hanschen E.R."/>
            <person name="Marriage T.N."/>
            <person name="Ferris P.J."/>
            <person name="Hamaji T."/>
            <person name="Toyoda A."/>
            <person name="Fujiyama A."/>
            <person name="Neme R."/>
            <person name="Noguchi H."/>
            <person name="Minakuchi Y."/>
            <person name="Suzuki M."/>
            <person name="Kawai-Toyooka H."/>
            <person name="Smith D.R."/>
            <person name="Sparks H."/>
            <person name="Anderson J."/>
            <person name="Bakaric R."/>
            <person name="Luria V."/>
            <person name="Karger A."/>
            <person name="Kirschner M.W."/>
            <person name="Durand P.M."/>
            <person name="Michod R.E."/>
            <person name="Nozaki H."/>
            <person name="Olson B.J."/>
        </authorList>
    </citation>
    <scope>NUCLEOTIDE SEQUENCE [LARGE SCALE GENOMIC DNA]</scope>
    <source>
        <strain evidence="3">NIES-2863</strain>
    </source>
</reference>
<feature type="region of interest" description="Disordered" evidence="1">
    <location>
        <begin position="556"/>
        <end position="588"/>
    </location>
</feature>
<evidence type="ECO:0000256" key="1">
    <source>
        <dbReference type="SAM" id="MobiDB-lite"/>
    </source>
</evidence>
<feature type="compositionally biased region" description="Basic residues" evidence="1">
    <location>
        <begin position="733"/>
        <end position="744"/>
    </location>
</feature>
<gene>
    <name evidence="2" type="ORF">GPECTOR_13g621</name>
</gene>
<dbReference type="STRING" id="33097.A0A150GMV6"/>
<evidence type="ECO:0000313" key="2">
    <source>
        <dbReference type="EMBL" id="KXZ51134.1"/>
    </source>
</evidence>
<dbReference type="EMBL" id="LSYV01000014">
    <property type="protein sequence ID" value="KXZ51134.1"/>
    <property type="molecule type" value="Genomic_DNA"/>
</dbReference>
<feature type="region of interest" description="Disordered" evidence="1">
    <location>
        <begin position="237"/>
        <end position="258"/>
    </location>
</feature>
<dbReference type="PANTHER" id="PTHR34365:SF7">
    <property type="entry name" value="GLYCINE-RICH DOMAIN-CONTAINING PROTEIN 1"/>
    <property type="match status" value="1"/>
</dbReference>
<feature type="region of interest" description="Disordered" evidence="1">
    <location>
        <begin position="377"/>
        <end position="407"/>
    </location>
</feature>
<name>A0A150GMV6_GONPE</name>
<feature type="compositionally biased region" description="Low complexity" evidence="1">
    <location>
        <begin position="475"/>
        <end position="485"/>
    </location>
</feature>